<dbReference type="PANTHER" id="PTHR24056:SF0">
    <property type="entry name" value="CYCLIN-DEPENDENT KINASE 7"/>
    <property type="match status" value="1"/>
</dbReference>
<sequence>GSNSPSICLVFEFMNTDLENVINNRSLLLTTTHIKSYMIMLLLGLEYLHNNWILHRDLKPNNLLIDKRGVLKIADFGLAKFFGSPSRLMSHEVVTRWYRSPELLFGAKKYGTGVDIWAAGLIMAELLL</sequence>
<dbReference type="SUPFAM" id="SSF56112">
    <property type="entry name" value="Protein kinase-like (PK-like)"/>
    <property type="match status" value="1"/>
</dbReference>
<dbReference type="PROSITE" id="PS50011">
    <property type="entry name" value="PROTEIN_KINASE_DOM"/>
    <property type="match status" value="1"/>
</dbReference>
<evidence type="ECO:0000256" key="3">
    <source>
        <dbReference type="ARBA" id="ARBA00022527"/>
    </source>
</evidence>
<evidence type="ECO:0000259" key="8">
    <source>
        <dbReference type="PROSITE" id="PS50011"/>
    </source>
</evidence>
<dbReference type="GO" id="GO:0045944">
    <property type="term" value="P:positive regulation of transcription by RNA polymerase II"/>
    <property type="evidence" value="ECO:0007669"/>
    <property type="project" value="TreeGrafter"/>
</dbReference>
<dbReference type="Gene3D" id="3.30.200.20">
    <property type="entry name" value="Phosphorylase Kinase, domain 1"/>
    <property type="match status" value="1"/>
</dbReference>
<dbReference type="InterPro" id="IPR011009">
    <property type="entry name" value="Kinase-like_dom_sf"/>
</dbReference>
<dbReference type="InterPro" id="IPR000719">
    <property type="entry name" value="Prot_kinase_dom"/>
</dbReference>
<evidence type="ECO:0000256" key="2">
    <source>
        <dbReference type="ARBA" id="ARBA00012409"/>
    </source>
</evidence>
<comment type="similarity">
    <text evidence="1">Belongs to the protein kinase superfamily. CMGC Ser/Thr protein kinase family. CDC2/CDKX subfamily.</text>
</comment>
<dbReference type="Gene3D" id="1.10.510.10">
    <property type="entry name" value="Transferase(Phosphotransferase) domain 1"/>
    <property type="match status" value="1"/>
</dbReference>
<keyword evidence="7" id="KW-0067">ATP-binding</keyword>
<proteinExistence type="inferred from homology"/>
<dbReference type="InterPro" id="IPR008271">
    <property type="entry name" value="Ser/Thr_kinase_AS"/>
</dbReference>
<dbReference type="SMART" id="SM00220">
    <property type="entry name" value="S_TKc"/>
    <property type="match status" value="1"/>
</dbReference>
<dbReference type="GO" id="GO:0005524">
    <property type="term" value="F:ATP binding"/>
    <property type="evidence" value="ECO:0007669"/>
    <property type="project" value="UniProtKB-KW"/>
</dbReference>
<evidence type="ECO:0000256" key="5">
    <source>
        <dbReference type="ARBA" id="ARBA00022741"/>
    </source>
</evidence>
<dbReference type="Proteomes" id="UP000663844">
    <property type="component" value="Unassembled WGS sequence"/>
</dbReference>
<keyword evidence="5" id="KW-0547">Nucleotide-binding</keyword>
<feature type="domain" description="Protein kinase" evidence="8">
    <location>
        <begin position="1"/>
        <end position="128"/>
    </location>
</feature>
<protein>
    <recommendedName>
        <fullName evidence="2">[RNA-polymerase]-subunit kinase</fullName>
        <ecNumber evidence="2">2.7.11.23</ecNumber>
    </recommendedName>
</protein>
<dbReference type="AlphaFoldDB" id="A0A820NIM9"/>
<dbReference type="InterPro" id="IPR050108">
    <property type="entry name" value="CDK"/>
</dbReference>
<comment type="caution">
    <text evidence="9">The sequence shown here is derived from an EMBL/GenBank/DDBJ whole genome shotgun (WGS) entry which is preliminary data.</text>
</comment>
<feature type="non-terminal residue" evidence="9">
    <location>
        <position position="1"/>
    </location>
</feature>
<dbReference type="EMBL" id="CAJOAZ010024947">
    <property type="protein sequence ID" value="CAF4388939.1"/>
    <property type="molecule type" value="Genomic_DNA"/>
</dbReference>
<keyword evidence="4" id="KW-0808">Transferase</keyword>
<evidence type="ECO:0000256" key="7">
    <source>
        <dbReference type="ARBA" id="ARBA00022840"/>
    </source>
</evidence>
<evidence type="ECO:0000313" key="10">
    <source>
        <dbReference type="Proteomes" id="UP000663844"/>
    </source>
</evidence>
<dbReference type="PANTHER" id="PTHR24056">
    <property type="entry name" value="CELL DIVISION PROTEIN KINASE"/>
    <property type="match status" value="1"/>
</dbReference>
<evidence type="ECO:0000256" key="1">
    <source>
        <dbReference type="ARBA" id="ARBA00006485"/>
    </source>
</evidence>
<evidence type="ECO:0000313" key="9">
    <source>
        <dbReference type="EMBL" id="CAF4388939.1"/>
    </source>
</evidence>
<keyword evidence="3" id="KW-0723">Serine/threonine-protein kinase</keyword>
<dbReference type="PROSITE" id="PS00108">
    <property type="entry name" value="PROTEIN_KINASE_ST"/>
    <property type="match status" value="1"/>
</dbReference>
<dbReference type="GO" id="GO:0008353">
    <property type="term" value="F:RNA polymerase II CTD heptapeptide repeat kinase activity"/>
    <property type="evidence" value="ECO:0007669"/>
    <property type="project" value="UniProtKB-EC"/>
</dbReference>
<keyword evidence="6" id="KW-0418">Kinase</keyword>
<dbReference type="Pfam" id="PF00069">
    <property type="entry name" value="Pkinase"/>
    <property type="match status" value="1"/>
</dbReference>
<name>A0A820NIM9_9BILA</name>
<dbReference type="FunFam" id="1.10.510.10:FF:000624">
    <property type="entry name" value="Mitogen-activated protein kinase"/>
    <property type="match status" value="1"/>
</dbReference>
<reference evidence="9" key="1">
    <citation type="submission" date="2021-02" db="EMBL/GenBank/DDBJ databases">
        <authorList>
            <person name="Nowell W R."/>
        </authorList>
    </citation>
    <scope>NUCLEOTIDE SEQUENCE</scope>
</reference>
<feature type="non-terminal residue" evidence="9">
    <location>
        <position position="128"/>
    </location>
</feature>
<evidence type="ECO:0000256" key="4">
    <source>
        <dbReference type="ARBA" id="ARBA00022679"/>
    </source>
</evidence>
<gene>
    <name evidence="9" type="ORF">OXD698_LOCUS50789</name>
</gene>
<dbReference type="GO" id="GO:0004693">
    <property type="term" value="F:cyclin-dependent protein serine/threonine kinase activity"/>
    <property type="evidence" value="ECO:0007669"/>
    <property type="project" value="TreeGrafter"/>
</dbReference>
<dbReference type="GO" id="GO:0070985">
    <property type="term" value="C:transcription factor TFIIK complex"/>
    <property type="evidence" value="ECO:0007669"/>
    <property type="project" value="TreeGrafter"/>
</dbReference>
<evidence type="ECO:0000256" key="6">
    <source>
        <dbReference type="ARBA" id="ARBA00022777"/>
    </source>
</evidence>
<dbReference type="EC" id="2.7.11.23" evidence="2"/>
<accession>A0A820NIM9</accession>
<dbReference type="GO" id="GO:0005737">
    <property type="term" value="C:cytoplasm"/>
    <property type="evidence" value="ECO:0007669"/>
    <property type="project" value="TreeGrafter"/>
</dbReference>
<organism evidence="9 10">
    <name type="scientific">Adineta steineri</name>
    <dbReference type="NCBI Taxonomy" id="433720"/>
    <lineage>
        <taxon>Eukaryota</taxon>
        <taxon>Metazoa</taxon>
        <taxon>Spiralia</taxon>
        <taxon>Gnathifera</taxon>
        <taxon>Rotifera</taxon>
        <taxon>Eurotatoria</taxon>
        <taxon>Bdelloidea</taxon>
        <taxon>Adinetida</taxon>
        <taxon>Adinetidae</taxon>
        <taxon>Adineta</taxon>
    </lineage>
</organism>